<dbReference type="EMBL" id="JABFUD020000003">
    <property type="protein sequence ID" value="KAI5082237.1"/>
    <property type="molecule type" value="Genomic_DNA"/>
</dbReference>
<organism evidence="8 9">
    <name type="scientific">Adiantum capillus-veneris</name>
    <name type="common">Maidenhair fern</name>
    <dbReference type="NCBI Taxonomy" id="13818"/>
    <lineage>
        <taxon>Eukaryota</taxon>
        <taxon>Viridiplantae</taxon>
        <taxon>Streptophyta</taxon>
        <taxon>Embryophyta</taxon>
        <taxon>Tracheophyta</taxon>
        <taxon>Polypodiopsida</taxon>
        <taxon>Polypodiidae</taxon>
        <taxon>Polypodiales</taxon>
        <taxon>Pteridineae</taxon>
        <taxon>Pteridaceae</taxon>
        <taxon>Vittarioideae</taxon>
        <taxon>Adiantum</taxon>
    </lineage>
</organism>
<keyword evidence="9" id="KW-1185">Reference proteome</keyword>
<dbReference type="SMART" id="SM00355">
    <property type="entry name" value="ZnF_C2H2"/>
    <property type="match status" value="2"/>
</dbReference>
<evidence type="ECO:0000256" key="3">
    <source>
        <dbReference type="ARBA" id="ARBA00022691"/>
    </source>
</evidence>
<evidence type="ECO:0000256" key="6">
    <source>
        <dbReference type="PROSITE-ProRule" id="PRU01015"/>
    </source>
</evidence>
<dbReference type="SUPFAM" id="SSF53335">
    <property type="entry name" value="S-adenosyl-L-methionine-dependent methyltransferases"/>
    <property type="match status" value="1"/>
</dbReference>
<evidence type="ECO:0000259" key="7">
    <source>
        <dbReference type="PROSITE" id="PS00028"/>
    </source>
</evidence>
<reference evidence="8" key="1">
    <citation type="submission" date="2021-01" db="EMBL/GenBank/DDBJ databases">
        <title>Adiantum capillus-veneris genome.</title>
        <authorList>
            <person name="Fang Y."/>
            <person name="Liao Q."/>
        </authorList>
    </citation>
    <scope>NUCLEOTIDE SEQUENCE</scope>
    <source>
        <strain evidence="8">H3</strain>
        <tissue evidence="8">Leaf</tissue>
    </source>
</reference>
<dbReference type="PANTHER" id="PTHR11006">
    <property type="entry name" value="PROTEIN ARGININE N-METHYLTRANSFERASE"/>
    <property type="match status" value="1"/>
</dbReference>
<dbReference type="Pfam" id="PF22528">
    <property type="entry name" value="PRMT_C"/>
    <property type="match status" value="1"/>
</dbReference>
<keyword evidence="1 6" id="KW-0489">Methyltransferase</keyword>
<dbReference type="FunFam" id="3.40.50.150:FF:000016">
    <property type="entry name" value="Protein arginine N-methyltransferase 6"/>
    <property type="match status" value="1"/>
</dbReference>
<dbReference type="GO" id="GO:0005634">
    <property type="term" value="C:nucleus"/>
    <property type="evidence" value="ECO:0007669"/>
    <property type="project" value="TreeGrafter"/>
</dbReference>
<dbReference type="InterPro" id="IPR025799">
    <property type="entry name" value="Arg_MeTrfase"/>
</dbReference>
<dbReference type="InterPro" id="IPR013087">
    <property type="entry name" value="Znf_C2H2_type"/>
</dbReference>
<dbReference type="InterPro" id="IPR036236">
    <property type="entry name" value="Znf_C2H2_sf"/>
</dbReference>
<dbReference type="InterPro" id="IPR029063">
    <property type="entry name" value="SAM-dependent_MTases_sf"/>
</dbReference>
<evidence type="ECO:0000256" key="5">
    <source>
        <dbReference type="ARBA" id="ARBA00049303"/>
    </source>
</evidence>
<dbReference type="InterPro" id="IPR041661">
    <property type="entry name" value="ZN622/Rei1/Reh1_Znf-C2H2"/>
</dbReference>
<evidence type="ECO:0000313" key="8">
    <source>
        <dbReference type="EMBL" id="KAI5082237.1"/>
    </source>
</evidence>
<dbReference type="Pfam" id="PF12756">
    <property type="entry name" value="zf-C2H2_2"/>
    <property type="match status" value="1"/>
</dbReference>
<evidence type="ECO:0000256" key="2">
    <source>
        <dbReference type="ARBA" id="ARBA00022679"/>
    </source>
</evidence>
<name>A0A9D4ZQN7_ADICA</name>
<keyword evidence="3 6" id="KW-0949">S-adenosyl-L-methionine</keyword>
<evidence type="ECO:0000313" key="9">
    <source>
        <dbReference type="Proteomes" id="UP000886520"/>
    </source>
</evidence>
<dbReference type="GO" id="GO:0035242">
    <property type="term" value="F:protein-arginine omega-N asymmetric methyltransferase activity"/>
    <property type="evidence" value="ECO:0007669"/>
    <property type="project" value="UniProtKB-EC"/>
</dbReference>
<proteinExistence type="predicted"/>
<sequence length="662" mass="73084">MESRATIIMEEDELLEWEEEDEGDWEDWVVHNSSEEYVCLFCPSSFASTTLLFDHCSLQHAFDFQRLREDHSLGFYDCIRLINFIRSQVACNRCWACGSVMDSGEALLEHVKSKNHVAIILRRTSNASKESLRSVDEEHDSGVGCPWQDDKYLTPFLENDPLLYSFEENSDDDDDASEEKVIPQDVTPLLEKTELKSLLLAASCGADAEGLVISATDKLNALTIDDLHTTDLSASRGQNNGHSHKLDANHDSDTSLINEYNGSAMAKKHSNKLKVSFAKVAARERYSINQSYFGSYSTFGIHREMLSDRIRTDAYQNAIMRNPSLLKDAVVMDLGCGTGILSLFAAKAGAQKVIAVDGSKRMSVVAQHVAKSNGFLNENNGEENREKGAVISVVEGMIEELDFENLNLCGRNSVDVLVSEWMGYCLLFESMLNSVLFARDRWLKPGGAILPDKAEMYVAGFGVGGTSLPFWESVYGFDMTSIGKQVLEDAASSLIVDVVESKDIVTNSCLLQTFDLVTMADSDVDFTASFELSLLASLVMEAGQDSVVCYGLVVWFDTQFSSRFCQENPVVLSTSPHTPKTHWSQTLLTLQEPVCLAISTTPVQHSMTSGKVGTAASPAIALKGRISIARSSRHRSIDISLEMVAVAQSGSTHEWPVQMFDM</sequence>
<comment type="caution">
    <text evidence="8">The sequence shown here is derived from an EMBL/GenBank/DDBJ whole genome shotgun (WGS) entry which is preliminary data.</text>
</comment>
<dbReference type="AlphaFoldDB" id="A0A9D4ZQN7"/>
<evidence type="ECO:0000256" key="1">
    <source>
        <dbReference type="ARBA" id="ARBA00022603"/>
    </source>
</evidence>
<dbReference type="PANTHER" id="PTHR11006:SF89">
    <property type="entry name" value="PROTEIN ARGININE N-METHYLTRANSFERASE 3-RELATED"/>
    <property type="match status" value="1"/>
</dbReference>
<dbReference type="OrthoDB" id="7848332at2759"/>
<dbReference type="PROSITE" id="PS51678">
    <property type="entry name" value="SAM_MT_PRMT"/>
    <property type="match status" value="1"/>
</dbReference>
<feature type="domain" description="C2H2-type" evidence="7">
    <location>
        <begin position="39"/>
        <end position="60"/>
    </location>
</feature>
<dbReference type="GO" id="GO:0032259">
    <property type="term" value="P:methylation"/>
    <property type="evidence" value="ECO:0007669"/>
    <property type="project" value="UniProtKB-KW"/>
</dbReference>
<comment type="catalytic activity">
    <reaction evidence="4">
        <text>L-arginyl-[protein] + 2 S-adenosyl-L-methionine = N(omega),N(omega)-dimethyl-L-arginyl-[protein] + 2 S-adenosyl-L-homocysteine + 2 H(+)</text>
        <dbReference type="Rhea" id="RHEA:48096"/>
        <dbReference type="Rhea" id="RHEA-COMP:10532"/>
        <dbReference type="Rhea" id="RHEA-COMP:11991"/>
        <dbReference type="ChEBI" id="CHEBI:15378"/>
        <dbReference type="ChEBI" id="CHEBI:29965"/>
        <dbReference type="ChEBI" id="CHEBI:57856"/>
        <dbReference type="ChEBI" id="CHEBI:59789"/>
        <dbReference type="ChEBI" id="CHEBI:61897"/>
        <dbReference type="EC" id="2.1.1.319"/>
    </reaction>
    <physiologicalReaction direction="left-to-right" evidence="4">
        <dbReference type="Rhea" id="RHEA:48097"/>
    </physiologicalReaction>
</comment>
<accession>A0A9D4ZQN7</accession>
<dbReference type="Gene3D" id="3.40.50.150">
    <property type="entry name" value="Vaccinia Virus protein VP39"/>
    <property type="match status" value="1"/>
</dbReference>
<dbReference type="CDD" id="cd02440">
    <property type="entry name" value="AdoMet_MTases"/>
    <property type="match status" value="1"/>
</dbReference>
<protein>
    <recommendedName>
        <fullName evidence="7">C2H2-type domain-containing protein</fullName>
    </recommendedName>
</protein>
<keyword evidence="2 6" id="KW-0808">Transferase</keyword>
<dbReference type="SUPFAM" id="SSF57667">
    <property type="entry name" value="beta-beta-alpha zinc fingers"/>
    <property type="match status" value="1"/>
</dbReference>
<comment type="catalytic activity">
    <reaction evidence="5">
        <text>L-arginyl-[protein] + S-adenosyl-L-methionine = N(omega)-methyl-L-arginyl-[protein] + S-adenosyl-L-homocysteine + H(+)</text>
        <dbReference type="Rhea" id="RHEA:48100"/>
        <dbReference type="Rhea" id="RHEA-COMP:10532"/>
        <dbReference type="Rhea" id="RHEA-COMP:11990"/>
        <dbReference type="ChEBI" id="CHEBI:15378"/>
        <dbReference type="ChEBI" id="CHEBI:29965"/>
        <dbReference type="ChEBI" id="CHEBI:57856"/>
        <dbReference type="ChEBI" id="CHEBI:59789"/>
        <dbReference type="ChEBI" id="CHEBI:65280"/>
    </reaction>
    <physiologicalReaction direction="left-to-right" evidence="5">
        <dbReference type="Rhea" id="RHEA:48101"/>
    </physiologicalReaction>
</comment>
<dbReference type="Gene3D" id="2.70.160.11">
    <property type="entry name" value="Hnrnp arginine n-methyltransferase1"/>
    <property type="match status" value="1"/>
</dbReference>
<dbReference type="InterPro" id="IPR055135">
    <property type="entry name" value="PRMT_dom"/>
</dbReference>
<dbReference type="PROSITE" id="PS00028">
    <property type="entry name" value="ZINC_FINGER_C2H2_1"/>
    <property type="match status" value="1"/>
</dbReference>
<dbReference type="GO" id="GO:0042054">
    <property type="term" value="F:histone methyltransferase activity"/>
    <property type="evidence" value="ECO:0007669"/>
    <property type="project" value="TreeGrafter"/>
</dbReference>
<evidence type="ECO:0000256" key="4">
    <source>
        <dbReference type="ARBA" id="ARBA00047384"/>
    </source>
</evidence>
<dbReference type="Pfam" id="PF06325">
    <property type="entry name" value="PrmA"/>
    <property type="match status" value="1"/>
</dbReference>
<gene>
    <name evidence="8" type="ORF">GOP47_0001980</name>
</gene>
<dbReference type="Proteomes" id="UP000886520">
    <property type="component" value="Chromosome 2"/>
</dbReference>